<evidence type="ECO:0000259" key="6">
    <source>
        <dbReference type="PROSITE" id="PS50105"/>
    </source>
</evidence>
<reference evidence="7 8" key="1">
    <citation type="submission" date="2019-08" db="EMBL/GenBank/DDBJ databases">
        <title>The genome of the soybean aphid Biotype 1, its phylome, world population structure and adaptation to the North American continent.</title>
        <authorList>
            <person name="Giordano R."/>
            <person name="Donthu R.K."/>
            <person name="Hernandez A.G."/>
            <person name="Wright C.L."/>
            <person name="Zimin A.V."/>
        </authorList>
    </citation>
    <scope>NUCLEOTIDE SEQUENCE [LARGE SCALE GENOMIC DNA]</scope>
    <source>
        <tissue evidence="7">Whole aphids</tissue>
    </source>
</reference>
<dbReference type="PANTHER" id="PTHR10627:SF69">
    <property type="entry name" value="PROTEIN BICAUDAL C"/>
    <property type="match status" value="1"/>
</dbReference>
<protein>
    <recommendedName>
        <fullName evidence="6">SAM domain-containing protein</fullName>
    </recommendedName>
</protein>
<dbReference type="EMBL" id="VYZN01000017">
    <property type="protein sequence ID" value="KAE9538095.1"/>
    <property type="molecule type" value="Genomic_DNA"/>
</dbReference>
<dbReference type="PANTHER" id="PTHR10627">
    <property type="entry name" value="SCP160"/>
    <property type="match status" value="1"/>
</dbReference>
<comment type="caution">
    <text evidence="7">The sequence shown here is derived from an EMBL/GenBank/DDBJ whole genome shotgun (WGS) entry which is preliminary data.</text>
</comment>
<evidence type="ECO:0000256" key="2">
    <source>
        <dbReference type="ARBA" id="ARBA00022473"/>
    </source>
</evidence>
<dbReference type="GO" id="GO:0003723">
    <property type="term" value="F:RNA binding"/>
    <property type="evidence" value="ECO:0007669"/>
    <property type="project" value="UniProtKB-UniRule"/>
</dbReference>
<dbReference type="CDD" id="cd09520">
    <property type="entry name" value="SAM_BICC1"/>
    <property type="match status" value="1"/>
</dbReference>
<dbReference type="Gene3D" id="3.30.310.270">
    <property type="match status" value="2"/>
</dbReference>
<sequence length="807" mass="89717">MRFLYYTYCTIYFGRPGYSTQIDSQRALFEQCTMTNSTANSMATMSSIVMTSAASSDTMSEISDSGTGTSGRSYSDSREEMHQLATSLGLESADDLAKERFKVDRKKLEAMLHCDGEDGITAVNFFQKVMTDTRTLILWPTRLKIGAKSKKDPHVRIAGLPEDVKAAKMQVMSVLDDRSNRVTMKLDLSYTDHSHIIGRGGLTIKQVMENTGCHIHFPDSNRTSLLEKSNQVSIAGNCNAVERARARVRELTPLIFCFDWPNIGTVQNYQDPSSQFPYIGSIQENFNVHVMFRTRPKLHSTMVMVKGHEWDVVRVKEATMQLITHMCGNLANQVLILMVMEISPQHHKIVMGPGNETLRAITRRTGAQILFPDAKDPNIPSIKKSSVTITGHIHNVYAARQMLIGSLPLLLMFDIPQDEMVLTHEQIDSVMQRLDIYISLRHKASQNIYTVSIKGFERSVGNIYEGRKCLLGGTGEIISPSIPNTYNVSNENPSFLVSNGEFFSGNRYSNKSFNNLGGFNNFSNFPGSISASCQNSVINLPLVNNHGNISQINVLGPRIQQLANDIKMDNLSTNNNHIGKSTFNYIQDSNTSPNQSLLSSCNELDLEIFENRAPGFRRQPITYDYHNLRVAATQVSQSKPNRSEIRVPTSVWSGYGFSQSSPSAVLKGQRDNELNIWSNSTPEINNDTSELASMEMSNHLDSTPTSTVSKITSSSFADLPSHLAILGLDKYINLFKSHEIDWTTFKTLTESDLREIGVTALGARRKILLSIAELNKRCPVGGLFGISPAPGAERKSPASNNSPSDTW</sequence>
<dbReference type="InterPro" id="IPR047549">
    <property type="entry name" value="BICC1_KH-I_rpt1"/>
</dbReference>
<dbReference type="Gene3D" id="1.10.150.50">
    <property type="entry name" value="Transcription Factor, Ets-1"/>
    <property type="match status" value="1"/>
</dbReference>
<dbReference type="InterPro" id="IPR054727">
    <property type="entry name" value="BICC1_KH"/>
</dbReference>
<comment type="similarity">
    <text evidence="1">Belongs to the BicC family.</text>
</comment>
<dbReference type="PROSITE" id="PS50084">
    <property type="entry name" value="KH_TYPE_1"/>
    <property type="match status" value="2"/>
</dbReference>
<dbReference type="SMART" id="SM00322">
    <property type="entry name" value="KH"/>
    <property type="match status" value="2"/>
</dbReference>
<dbReference type="OrthoDB" id="271862at2759"/>
<keyword evidence="4" id="KW-0694">RNA-binding</keyword>
<evidence type="ECO:0000256" key="4">
    <source>
        <dbReference type="PROSITE-ProRule" id="PRU00117"/>
    </source>
</evidence>
<dbReference type="GO" id="GO:0005737">
    <property type="term" value="C:cytoplasm"/>
    <property type="evidence" value="ECO:0007669"/>
    <property type="project" value="TreeGrafter"/>
</dbReference>
<dbReference type="InterPro" id="IPR013761">
    <property type="entry name" value="SAM/pointed_sf"/>
</dbReference>
<evidence type="ECO:0000313" key="8">
    <source>
        <dbReference type="Proteomes" id="UP000475862"/>
    </source>
</evidence>
<dbReference type="Pfam" id="PF22985">
    <property type="entry name" value="KH_BICC1"/>
    <property type="match status" value="2"/>
</dbReference>
<feature type="compositionally biased region" description="Polar residues" evidence="5">
    <location>
        <begin position="56"/>
        <end position="74"/>
    </location>
</feature>
<dbReference type="SUPFAM" id="SSF54791">
    <property type="entry name" value="Eukaryotic type KH-domain (KH-domain type I)"/>
    <property type="match status" value="2"/>
</dbReference>
<keyword evidence="8" id="KW-1185">Reference proteome</keyword>
<dbReference type="InterPro" id="IPR036612">
    <property type="entry name" value="KH_dom_type_1_sf"/>
</dbReference>
<dbReference type="SMART" id="SM00454">
    <property type="entry name" value="SAM"/>
    <property type="match status" value="1"/>
</dbReference>
<dbReference type="Proteomes" id="UP000475862">
    <property type="component" value="Unassembled WGS sequence"/>
</dbReference>
<dbReference type="Pfam" id="PF00536">
    <property type="entry name" value="SAM_1"/>
    <property type="match status" value="1"/>
</dbReference>
<dbReference type="InterPro" id="IPR047554">
    <property type="entry name" value="BICC1_KH-I_rpt2"/>
</dbReference>
<dbReference type="InterPro" id="IPR004087">
    <property type="entry name" value="KH_dom"/>
</dbReference>
<name>A0A6G0TSS0_APHGL</name>
<dbReference type="Pfam" id="PF24234">
    <property type="entry name" value="KH_BICC1_1st"/>
    <property type="match status" value="1"/>
</dbReference>
<dbReference type="PROSITE" id="PS50105">
    <property type="entry name" value="SAM_DOMAIN"/>
    <property type="match status" value="1"/>
</dbReference>
<feature type="region of interest" description="Disordered" evidence="5">
    <location>
        <begin position="56"/>
        <end position="78"/>
    </location>
</feature>
<dbReference type="SUPFAM" id="SSF47769">
    <property type="entry name" value="SAM/Pointed domain"/>
    <property type="match status" value="1"/>
</dbReference>
<evidence type="ECO:0000313" key="7">
    <source>
        <dbReference type="EMBL" id="KAE9538095.1"/>
    </source>
</evidence>
<keyword evidence="2" id="KW-0217">Developmental protein</keyword>
<dbReference type="InterPro" id="IPR037974">
    <property type="entry name" value="BICC1_SAM_dom"/>
</dbReference>
<accession>A0A6G0TSS0</accession>
<evidence type="ECO:0000256" key="3">
    <source>
        <dbReference type="ARBA" id="ARBA00022737"/>
    </source>
</evidence>
<evidence type="ECO:0000256" key="1">
    <source>
        <dbReference type="ARBA" id="ARBA00007662"/>
    </source>
</evidence>
<dbReference type="Pfam" id="PF00013">
    <property type="entry name" value="KH_1"/>
    <property type="match status" value="2"/>
</dbReference>
<proteinExistence type="inferred from homology"/>
<evidence type="ECO:0000256" key="5">
    <source>
        <dbReference type="SAM" id="MobiDB-lite"/>
    </source>
</evidence>
<keyword evidence="3" id="KW-0677">Repeat</keyword>
<feature type="domain" description="SAM" evidence="6">
    <location>
        <begin position="714"/>
        <end position="777"/>
    </location>
</feature>
<dbReference type="AlphaFoldDB" id="A0A6G0TSS0"/>
<organism evidence="7 8">
    <name type="scientific">Aphis glycines</name>
    <name type="common">Soybean aphid</name>
    <dbReference type="NCBI Taxonomy" id="307491"/>
    <lineage>
        <taxon>Eukaryota</taxon>
        <taxon>Metazoa</taxon>
        <taxon>Ecdysozoa</taxon>
        <taxon>Arthropoda</taxon>
        <taxon>Hexapoda</taxon>
        <taxon>Insecta</taxon>
        <taxon>Pterygota</taxon>
        <taxon>Neoptera</taxon>
        <taxon>Paraneoptera</taxon>
        <taxon>Hemiptera</taxon>
        <taxon>Sternorrhyncha</taxon>
        <taxon>Aphidomorpha</taxon>
        <taxon>Aphidoidea</taxon>
        <taxon>Aphididae</taxon>
        <taxon>Aphidini</taxon>
        <taxon>Aphis</taxon>
        <taxon>Aphis</taxon>
    </lineage>
</organism>
<dbReference type="InterPro" id="IPR004088">
    <property type="entry name" value="KH_dom_type_1"/>
</dbReference>
<dbReference type="CDD" id="cd22421">
    <property type="entry name" value="KH-I_BICC1_rpt2"/>
    <property type="match status" value="1"/>
</dbReference>
<dbReference type="InterPro" id="IPR001660">
    <property type="entry name" value="SAM"/>
</dbReference>
<gene>
    <name evidence="7" type="ORF">AGLY_006067</name>
</gene>
<dbReference type="GO" id="GO:0010468">
    <property type="term" value="P:regulation of gene expression"/>
    <property type="evidence" value="ECO:0007669"/>
    <property type="project" value="UniProtKB-ARBA"/>
</dbReference>